<gene>
    <name evidence="2" type="ORF">ILUMI_13353</name>
</gene>
<proteinExistence type="predicted"/>
<sequence>MVRYRTPKNQNINTIKASCSMCTQVGKCDTTKEADSRTTQPYVVIQKLEDQLPQLKIKPVPNSKIVLVRKNVNFKSDEKPRYTIIRRITGGMSTTASYNTFVQPISNNKNVNSTLDDIITEQSHPPLPQHKDNVTVRKTLSQEKTKLKRKYYKAGPKCFKVKWMKLQDDGNKTLDTETIVNLQKRDIAVQTEEDNEDCVNNGINMQESDSEGDEIVLNNFNNDQVKYSSYANFTAIVASRHQDNTGSSSTFSLDDDIQPESTADGSTATKQKYIQITAKTVHIHNHFFD</sequence>
<dbReference type="AlphaFoldDB" id="A0A8K0CYQ8"/>
<feature type="compositionally biased region" description="Polar residues" evidence="1">
    <location>
        <begin position="259"/>
        <end position="268"/>
    </location>
</feature>
<evidence type="ECO:0000256" key="1">
    <source>
        <dbReference type="SAM" id="MobiDB-lite"/>
    </source>
</evidence>
<dbReference type="EMBL" id="VTPC01008449">
    <property type="protein sequence ID" value="KAF2892822.1"/>
    <property type="molecule type" value="Genomic_DNA"/>
</dbReference>
<comment type="caution">
    <text evidence="2">The sequence shown here is derived from an EMBL/GenBank/DDBJ whole genome shotgun (WGS) entry which is preliminary data.</text>
</comment>
<feature type="region of interest" description="Disordered" evidence="1">
    <location>
        <begin position="243"/>
        <end position="268"/>
    </location>
</feature>
<reference evidence="2" key="1">
    <citation type="submission" date="2019-08" db="EMBL/GenBank/DDBJ databases">
        <title>The genome of the North American firefly Photinus pyralis.</title>
        <authorList>
            <consortium name="Photinus pyralis genome working group"/>
            <person name="Fallon T.R."/>
            <person name="Sander Lower S.E."/>
            <person name="Weng J.-K."/>
        </authorList>
    </citation>
    <scope>NUCLEOTIDE SEQUENCE</scope>
    <source>
        <strain evidence="2">TRF0915ILg1</strain>
        <tissue evidence="2">Whole body</tissue>
    </source>
</reference>
<accession>A0A8K0CYQ8</accession>
<evidence type="ECO:0000313" key="2">
    <source>
        <dbReference type="EMBL" id="KAF2892822.1"/>
    </source>
</evidence>
<name>A0A8K0CYQ8_IGNLU</name>
<keyword evidence="3" id="KW-1185">Reference proteome</keyword>
<protein>
    <submittedName>
        <fullName evidence="2">Uncharacterized protein</fullName>
    </submittedName>
</protein>
<dbReference type="Proteomes" id="UP000801492">
    <property type="component" value="Unassembled WGS sequence"/>
</dbReference>
<evidence type="ECO:0000313" key="3">
    <source>
        <dbReference type="Proteomes" id="UP000801492"/>
    </source>
</evidence>
<organism evidence="2 3">
    <name type="scientific">Ignelater luminosus</name>
    <name type="common">Cucubano</name>
    <name type="synonym">Pyrophorus luminosus</name>
    <dbReference type="NCBI Taxonomy" id="2038154"/>
    <lineage>
        <taxon>Eukaryota</taxon>
        <taxon>Metazoa</taxon>
        <taxon>Ecdysozoa</taxon>
        <taxon>Arthropoda</taxon>
        <taxon>Hexapoda</taxon>
        <taxon>Insecta</taxon>
        <taxon>Pterygota</taxon>
        <taxon>Neoptera</taxon>
        <taxon>Endopterygota</taxon>
        <taxon>Coleoptera</taxon>
        <taxon>Polyphaga</taxon>
        <taxon>Elateriformia</taxon>
        <taxon>Elateroidea</taxon>
        <taxon>Elateridae</taxon>
        <taxon>Agrypninae</taxon>
        <taxon>Pyrophorini</taxon>
        <taxon>Ignelater</taxon>
    </lineage>
</organism>